<evidence type="ECO:0000256" key="8">
    <source>
        <dbReference type="ARBA" id="ARBA00023136"/>
    </source>
</evidence>
<evidence type="ECO:0000256" key="4">
    <source>
        <dbReference type="ARBA" id="ARBA00022597"/>
    </source>
</evidence>
<dbReference type="GO" id="GO:0005459">
    <property type="term" value="F:UDP-galactose transmembrane transporter activity"/>
    <property type="evidence" value="ECO:0007669"/>
    <property type="project" value="TreeGrafter"/>
</dbReference>
<evidence type="ECO:0000256" key="2">
    <source>
        <dbReference type="ARBA" id="ARBA00010694"/>
    </source>
</evidence>
<comment type="subcellular location">
    <subcellularLocation>
        <location evidence="1">Endoplasmic reticulum membrane</location>
        <topology evidence="1">Multi-pass membrane protein</topology>
    </subcellularLocation>
</comment>
<feature type="transmembrane region" description="Helical" evidence="10">
    <location>
        <begin position="212"/>
        <end position="233"/>
    </location>
</feature>
<dbReference type="InterPro" id="IPR013657">
    <property type="entry name" value="SCL35B1-4/HUT1"/>
</dbReference>
<dbReference type="Proteomes" id="UP000193411">
    <property type="component" value="Unassembled WGS sequence"/>
</dbReference>
<evidence type="ECO:0000256" key="9">
    <source>
        <dbReference type="ARBA" id="ARBA00041103"/>
    </source>
</evidence>
<dbReference type="EMBL" id="MCFL01000047">
    <property type="protein sequence ID" value="ORZ32412.1"/>
    <property type="molecule type" value="Genomic_DNA"/>
</dbReference>
<dbReference type="PANTHER" id="PTHR10778:SF10">
    <property type="entry name" value="SOLUTE CARRIER FAMILY 35 MEMBER B1"/>
    <property type="match status" value="1"/>
</dbReference>
<evidence type="ECO:0000313" key="11">
    <source>
        <dbReference type="EMBL" id="ORZ32412.1"/>
    </source>
</evidence>
<gene>
    <name evidence="11" type="ORF">BCR44DRAFT_44695</name>
</gene>
<dbReference type="Pfam" id="PF08449">
    <property type="entry name" value="UAA"/>
    <property type="match status" value="1"/>
</dbReference>
<dbReference type="PANTHER" id="PTHR10778">
    <property type="entry name" value="SOLUTE CARRIER FAMILY 35 MEMBER B"/>
    <property type="match status" value="1"/>
</dbReference>
<evidence type="ECO:0000313" key="12">
    <source>
        <dbReference type="Proteomes" id="UP000193411"/>
    </source>
</evidence>
<feature type="transmembrane region" description="Helical" evidence="10">
    <location>
        <begin position="84"/>
        <end position="105"/>
    </location>
</feature>
<evidence type="ECO:0000256" key="7">
    <source>
        <dbReference type="ARBA" id="ARBA00022989"/>
    </source>
</evidence>
<name>A0A1Y2HH61_9FUNG</name>
<dbReference type="STRING" id="765915.A0A1Y2HH61"/>
<dbReference type="OrthoDB" id="1601at2759"/>
<dbReference type="AlphaFoldDB" id="A0A1Y2HH61"/>
<keyword evidence="7 10" id="KW-1133">Transmembrane helix</keyword>
<dbReference type="GO" id="GO:0000139">
    <property type="term" value="C:Golgi membrane"/>
    <property type="evidence" value="ECO:0007669"/>
    <property type="project" value="TreeGrafter"/>
</dbReference>
<feature type="transmembrane region" description="Helical" evidence="10">
    <location>
        <begin position="171"/>
        <end position="191"/>
    </location>
</feature>
<evidence type="ECO:0000256" key="5">
    <source>
        <dbReference type="ARBA" id="ARBA00022692"/>
    </source>
</evidence>
<feature type="transmembrane region" description="Helical" evidence="10">
    <location>
        <begin position="46"/>
        <end position="72"/>
    </location>
</feature>
<dbReference type="SUPFAM" id="SSF103481">
    <property type="entry name" value="Multidrug resistance efflux transporter EmrE"/>
    <property type="match status" value="1"/>
</dbReference>
<feature type="transmembrane region" description="Helical" evidence="10">
    <location>
        <begin position="279"/>
        <end position="298"/>
    </location>
</feature>
<keyword evidence="12" id="KW-1185">Reference proteome</keyword>
<evidence type="ECO:0000256" key="6">
    <source>
        <dbReference type="ARBA" id="ARBA00022824"/>
    </source>
</evidence>
<dbReference type="GO" id="GO:0005460">
    <property type="term" value="F:UDP-glucose transmembrane transporter activity"/>
    <property type="evidence" value="ECO:0007669"/>
    <property type="project" value="TreeGrafter"/>
</dbReference>
<feature type="transmembrane region" description="Helical" evidence="10">
    <location>
        <begin position="142"/>
        <end position="159"/>
    </location>
</feature>
<evidence type="ECO:0000256" key="1">
    <source>
        <dbReference type="ARBA" id="ARBA00004477"/>
    </source>
</evidence>
<feature type="transmembrane region" description="Helical" evidence="10">
    <location>
        <begin position="253"/>
        <end position="272"/>
    </location>
</feature>
<feature type="transmembrane region" description="Helical" evidence="10">
    <location>
        <begin position="304"/>
        <end position="322"/>
    </location>
</feature>
<comment type="similarity">
    <text evidence="2">Belongs to the nucleotide-sugar transporter family. SLC35B subfamily.</text>
</comment>
<accession>A0A1Y2HH61</accession>
<organism evidence="11 12">
    <name type="scientific">Catenaria anguillulae PL171</name>
    <dbReference type="NCBI Taxonomy" id="765915"/>
    <lineage>
        <taxon>Eukaryota</taxon>
        <taxon>Fungi</taxon>
        <taxon>Fungi incertae sedis</taxon>
        <taxon>Blastocladiomycota</taxon>
        <taxon>Blastocladiomycetes</taxon>
        <taxon>Blastocladiales</taxon>
        <taxon>Catenariaceae</taxon>
        <taxon>Catenaria</taxon>
    </lineage>
</organism>
<keyword evidence="6" id="KW-0256">Endoplasmic reticulum</keyword>
<keyword evidence="5 10" id="KW-0812">Transmembrane</keyword>
<sequence length="379" mass="40519">MLAEYALCVVGIYSCFLTWGLLQERVTATPYTSALSPTDPSGAPVYFRSFIVLNLLQSLLAALVGAIYLFLFRGQSLGPRHPSVLKRYFGVALFNSLASPFGYAALKYIDYPTMILGKSCKLLPVMAMAVLVHRATFPRHQVAAVALVTLGVSAFMLLHDQEGKGGKAKGAASNSLWGLFLLGINLAIDGLTNSTQDAMFKTYRISGQQMMVMMNLASALLMSAYLALPWLSNNELAVAWAFVNQYPAVLKDMVMFAGAGALGQVFIFHTLGRFGSLSLVTITVTRKMFSIILSVVMYDHRISLGQWAAVAVVFVGIALESYGKKAKKQGAGAGAVGKVELVKEKTPVPVDSVKVAAASVAASATGVAGKATRVSKRRV</sequence>
<evidence type="ECO:0000256" key="3">
    <source>
        <dbReference type="ARBA" id="ARBA00022448"/>
    </source>
</evidence>
<evidence type="ECO:0000256" key="10">
    <source>
        <dbReference type="SAM" id="Phobius"/>
    </source>
</evidence>
<reference evidence="11 12" key="1">
    <citation type="submission" date="2016-07" db="EMBL/GenBank/DDBJ databases">
        <title>Pervasive Adenine N6-methylation of Active Genes in Fungi.</title>
        <authorList>
            <consortium name="DOE Joint Genome Institute"/>
            <person name="Mondo S.J."/>
            <person name="Dannebaum R.O."/>
            <person name="Kuo R.C."/>
            <person name="Labutti K."/>
            <person name="Haridas S."/>
            <person name="Kuo A."/>
            <person name="Salamov A."/>
            <person name="Ahrendt S.R."/>
            <person name="Lipzen A."/>
            <person name="Sullivan W."/>
            <person name="Andreopoulos W.B."/>
            <person name="Clum A."/>
            <person name="Lindquist E."/>
            <person name="Daum C."/>
            <person name="Ramamoorthy G.K."/>
            <person name="Gryganskyi A."/>
            <person name="Culley D."/>
            <person name="Magnuson J.K."/>
            <person name="James T.Y."/>
            <person name="O'Malley M.A."/>
            <person name="Stajich J.E."/>
            <person name="Spatafora J.W."/>
            <person name="Visel A."/>
            <person name="Grigoriev I.V."/>
        </authorList>
    </citation>
    <scope>NUCLEOTIDE SEQUENCE [LARGE SCALE GENOMIC DNA]</scope>
    <source>
        <strain evidence="11 12">PL171</strain>
    </source>
</reference>
<keyword evidence="4" id="KW-0762">Sugar transport</keyword>
<keyword evidence="8 10" id="KW-0472">Membrane</keyword>
<feature type="transmembrane region" description="Helical" evidence="10">
    <location>
        <begin position="111"/>
        <end position="130"/>
    </location>
</feature>
<comment type="caution">
    <text evidence="11">The sequence shown here is derived from an EMBL/GenBank/DDBJ whole genome shotgun (WGS) entry which is preliminary data.</text>
</comment>
<keyword evidence="3" id="KW-0813">Transport</keyword>
<protein>
    <recommendedName>
        <fullName evidence="9">UDP-galactose transporter homolog 1</fullName>
    </recommendedName>
</protein>
<proteinExistence type="inferred from homology"/>
<dbReference type="GO" id="GO:0005789">
    <property type="term" value="C:endoplasmic reticulum membrane"/>
    <property type="evidence" value="ECO:0007669"/>
    <property type="project" value="UniProtKB-SubCell"/>
</dbReference>
<dbReference type="InterPro" id="IPR037185">
    <property type="entry name" value="EmrE-like"/>
</dbReference>